<dbReference type="EMBL" id="JBBMEU010000027">
    <property type="protein sequence ID" value="MEQ2422235.1"/>
    <property type="molecule type" value="Genomic_DNA"/>
</dbReference>
<comment type="caution">
    <text evidence="1">The sequence shown here is derived from an EMBL/GenBank/DDBJ whole genome shotgun (WGS) entry which is preliminary data.</text>
</comment>
<dbReference type="RefSeq" id="WP_349173453.1">
    <property type="nucleotide sequence ID" value="NZ_JBBMEU010000027.1"/>
</dbReference>
<evidence type="ECO:0000313" key="1">
    <source>
        <dbReference type="EMBL" id="MEQ2422235.1"/>
    </source>
</evidence>
<evidence type="ECO:0000313" key="2">
    <source>
        <dbReference type="Proteomes" id="UP001433088"/>
    </source>
</evidence>
<gene>
    <name evidence="1" type="ORF">WMO23_05755</name>
</gene>
<dbReference type="Proteomes" id="UP001433088">
    <property type="component" value="Unassembled WGS sequence"/>
</dbReference>
<sequence>MATPDFTKIWGSNVATSDRYTFTDSDYLQGWAYVGSVPPAREAFDTLFRDIDTKMAYLNDELKNQSDAANEHDANAAAHNAMATTADDTLVPTSDTNTIRDLVSNLANRIKAATGAGGWKEAPAATLASLSTMIANLATGADVTWDGKKFTNHRLGITGLMDQNGYICFGPNCGNLIIQWGYEINVKTGNITYPISSETASIALATATSYSGNAASVTTSDCNKDGFLFFMDYTTNFRWTALCW</sequence>
<accession>A0ABV1CWV1</accession>
<organism evidence="1 2">
    <name type="scientific">Megasphaera intestinihominis</name>
    <dbReference type="NCBI Taxonomy" id="3133159"/>
    <lineage>
        <taxon>Bacteria</taxon>
        <taxon>Bacillati</taxon>
        <taxon>Bacillota</taxon>
        <taxon>Negativicutes</taxon>
        <taxon>Veillonellales</taxon>
        <taxon>Veillonellaceae</taxon>
        <taxon>Megasphaera</taxon>
    </lineage>
</organism>
<reference evidence="1 2" key="1">
    <citation type="submission" date="2024-03" db="EMBL/GenBank/DDBJ databases">
        <title>Human intestinal bacterial collection.</title>
        <authorList>
            <person name="Pauvert C."/>
            <person name="Hitch T.C.A."/>
            <person name="Clavel T."/>
        </authorList>
    </citation>
    <scope>NUCLEOTIDE SEQUENCE [LARGE SCALE GENOMIC DNA]</scope>
    <source>
        <strain evidence="1 2">CLA-AA-H81</strain>
    </source>
</reference>
<protein>
    <recommendedName>
        <fullName evidence="3">Tail fiber protein</fullName>
    </recommendedName>
</protein>
<evidence type="ECO:0008006" key="3">
    <source>
        <dbReference type="Google" id="ProtNLM"/>
    </source>
</evidence>
<name>A0ABV1CWV1_9FIRM</name>
<proteinExistence type="predicted"/>
<keyword evidence="2" id="KW-1185">Reference proteome</keyword>